<reference evidence="3 4" key="1">
    <citation type="submission" date="2021-07" db="EMBL/GenBank/DDBJ databases">
        <title>The draft genome sequence of Sphingomicrobium sp. B8.</title>
        <authorList>
            <person name="Mu L."/>
        </authorList>
    </citation>
    <scope>NUCLEOTIDE SEQUENCE [LARGE SCALE GENOMIC DNA]</scope>
    <source>
        <strain evidence="3 4">B8</strain>
    </source>
</reference>
<keyword evidence="4" id="KW-1185">Reference proteome</keyword>
<name>A0ABS6V5G4_9SPHN</name>
<organism evidence="3 4">
    <name type="scientific">Sphingomicrobium clamense</name>
    <dbReference type="NCBI Taxonomy" id="2851013"/>
    <lineage>
        <taxon>Bacteria</taxon>
        <taxon>Pseudomonadati</taxon>
        <taxon>Pseudomonadota</taxon>
        <taxon>Alphaproteobacteria</taxon>
        <taxon>Sphingomonadales</taxon>
        <taxon>Sphingomonadaceae</taxon>
        <taxon>Sphingomicrobium</taxon>
    </lineage>
</organism>
<sequence>MQGRDPAHFQFALADAGDPPDPQTHAWREDLADVALAGKVISPHYAAPVARTLSKASPLTKEADASAEVICQLGEGATFALLDSRGDWAWGYGGEDRLVGYVPVSVLA</sequence>
<evidence type="ECO:0000313" key="4">
    <source>
        <dbReference type="Proteomes" id="UP000698028"/>
    </source>
</evidence>
<dbReference type="EMBL" id="JAHVAH010000001">
    <property type="protein sequence ID" value="MBW0144783.1"/>
    <property type="molecule type" value="Genomic_DNA"/>
</dbReference>
<comment type="caution">
    <text evidence="3">The sequence shown here is derived from an EMBL/GenBank/DDBJ whole genome shotgun (WGS) entry which is preliminary data.</text>
</comment>
<evidence type="ECO:0000313" key="3">
    <source>
        <dbReference type="EMBL" id="MBW0144783.1"/>
    </source>
</evidence>
<dbReference type="RefSeq" id="WP_218632743.1">
    <property type="nucleotide sequence ID" value="NZ_JAHVAH010000001.1"/>
</dbReference>
<protein>
    <submittedName>
        <fullName evidence="3">SH3 domain-containing protein</fullName>
    </submittedName>
</protein>
<dbReference type="Pfam" id="PF18348">
    <property type="entry name" value="SH3_16"/>
    <property type="match status" value="1"/>
</dbReference>
<dbReference type="Proteomes" id="UP000698028">
    <property type="component" value="Unassembled WGS sequence"/>
</dbReference>
<dbReference type="InterPro" id="IPR041382">
    <property type="entry name" value="SH3_16"/>
</dbReference>
<gene>
    <name evidence="3" type="ORF">KTQ36_05675</name>
</gene>
<proteinExistence type="predicted"/>
<evidence type="ECO:0000256" key="1">
    <source>
        <dbReference type="SAM" id="MobiDB-lite"/>
    </source>
</evidence>
<feature type="domain" description="Bacterial dipeptidyl-peptidase SH3" evidence="2">
    <location>
        <begin position="61"/>
        <end position="105"/>
    </location>
</feature>
<feature type="region of interest" description="Disordered" evidence="1">
    <location>
        <begin position="1"/>
        <end position="25"/>
    </location>
</feature>
<evidence type="ECO:0000259" key="2">
    <source>
        <dbReference type="Pfam" id="PF18348"/>
    </source>
</evidence>
<accession>A0ABS6V5G4</accession>